<dbReference type="Pfam" id="PF02826">
    <property type="entry name" value="2-Hacid_dh_C"/>
    <property type="match status" value="1"/>
</dbReference>
<dbReference type="GO" id="GO:0004617">
    <property type="term" value="F:phosphoglycerate dehydrogenase activity"/>
    <property type="evidence" value="ECO:0007669"/>
    <property type="project" value="UniProtKB-ARBA"/>
</dbReference>
<feature type="domain" description="D-isomer specific 2-hydroxyacid dehydrogenase NAD-binding" evidence="6">
    <location>
        <begin position="157"/>
        <end position="334"/>
    </location>
</feature>
<comment type="similarity">
    <text evidence="1 4">Belongs to the D-isomer specific 2-hydroxyacid dehydrogenase family.</text>
</comment>
<dbReference type="STRING" id="1120955.SAMN03080610_00026"/>
<proteinExistence type="inferred from homology"/>
<evidence type="ECO:0000313" key="7">
    <source>
        <dbReference type="EMBL" id="SCZ19532.1"/>
    </source>
</evidence>
<dbReference type="GO" id="GO:0051287">
    <property type="term" value="F:NAD binding"/>
    <property type="evidence" value="ECO:0007669"/>
    <property type="project" value="InterPro"/>
</dbReference>
<protein>
    <submittedName>
        <fullName evidence="7">(S)-sulfolactate dehydrogenase</fullName>
    </submittedName>
</protein>
<evidence type="ECO:0000256" key="4">
    <source>
        <dbReference type="RuleBase" id="RU003719"/>
    </source>
</evidence>
<dbReference type="CDD" id="cd12173">
    <property type="entry name" value="PGDH_4"/>
    <property type="match status" value="1"/>
</dbReference>
<dbReference type="AlphaFoldDB" id="A0A1G5M2Z6"/>
<dbReference type="PROSITE" id="PS00671">
    <property type="entry name" value="D_2_HYDROXYACID_DH_3"/>
    <property type="match status" value="1"/>
</dbReference>
<dbReference type="GO" id="GO:0047545">
    <property type="term" value="F:(S)-2-hydroxyglutarate dehydrogenase activity"/>
    <property type="evidence" value="ECO:0007669"/>
    <property type="project" value="UniProtKB-ARBA"/>
</dbReference>
<dbReference type="InterPro" id="IPR050223">
    <property type="entry name" value="D-isomer_2-hydroxyacid_DH"/>
</dbReference>
<dbReference type="GO" id="GO:0006564">
    <property type="term" value="P:L-serine biosynthetic process"/>
    <property type="evidence" value="ECO:0007669"/>
    <property type="project" value="UniProtKB-ARBA"/>
</dbReference>
<accession>A0A1G5M2Z6</accession>
<dbReference type="SUPFAM" id="SSF52283">
    <property type="entry name" value="Formate/glycerate dehydrogenase catalytic domain-like"/>
    <property type="match status" value="1"/>
</dbReference>
<sequence>MPGDAALSTRFVDKVPLRHLSLRRWWLSPLLASAMGLPFPPEGPVVSGKMSDIVISEFMDEAAVARLSARFSTLYAPDLAEKPDALKAALAEARALIVRNRTEVRADLIEGADALECVGRLGVGVDNIDTQCCARRGIAVYPAAAANALSVAEYVISTALLLLRGAYLSTSAVAAGQWPRGDLMRGREASGKVIGLIGFGASGRETARRAEALGLDVIATDPHIPASDAAWNEAPRTDLATLLAEADVVSLHVPLTDETRYLIDAAALARMKPGAILINAARGGIVDETALVAALREGRLGGAALDVFETEPLTAEAGAVFADLPNVVLTPHIAGLTTESNLRVGRVIADAVINHLEGRK</sequence>
<evidence type="ECO:0000256" key="1">
    <source>
        <dbReference type="ARBA" id="ARBA00005854"/>
    </source>
</evidence>
<keyword evidence="8" id="KW-1185">Reference proteome</keyword>
<reference evidence="7 8" key="1">
    <citation type="submission" date="2016-10" db="EMBL/GenBank/DDBJ databases">
        <authorList>
            <person name="de Groot N.N."/>
        </authorList>
    </citation>
    <scope>NUCLEOTIDE SEQUENCE [LARGE SCALE GENOMIC DNA]</scope>
    <source>
        <strain evidence="7 8">DSM 2698</strain>
    </source>
</reference>
<name>A0A1G5M2Z6_AFIMA</name>
<evidence type="ECO:0000259" key="5">
    <source>
        <dbReference type="Pfam" id="PF00389"/>
    </source>
</evidence>
<gene>
    <name evidence="7" type="ORF">SAMN03080610_00026</name>
</gene>
<dbReference type="PANTHER" id="PTHR10996">
    <property type="entry name" value="2-HYDROXYACID DEHYDROGENASE-RELATED"/>
    <property type="match status" value="1"/>
</dbReference>
<dbReference type="EMBL" id="FMVW01000001">
    <property type="protein sequence ID" value="SCZ19532.1"/>
    <property type="molecule type" value="Genomic_DNA"/>
</dbReference>
<dbReference type="FunFam" id="3.40.50.720:FF:000041">
    <property type="entry name" value="D-3-phosphoglycerate dehydrogenase"/>
    <property type="match status" value="1"/>
</dbReference>
<evidence type="ECO:0000313" key="8">
    <source>
        <dbReference type="Proteomes" id="UP000199347"/>
    </source>
</evidence>
<dbReference type="InterPro" id="IPR029753">
    <property type="entry name" value="D-isomer_DH_CS"/>
</dbReference>
<dbReference type="SUPFAM" id="SSF51735">
    <property type="entry name" value="NAD(P)-binding Rossmann-fold domains"/>
    <property type="match status" value="1"/>
</dbReference>
<evidence type="ECO:0000256" key="3">
    <source>
        <dbReference type="ARBA" id="ARBA00023027"/>
    </source>
</evidence>
<keyword evidence="3" id="KW-0520">NAD</keyword>
<dbReference type="Pfam" id="PF00389">
    <property type="entry name" value="2-Hacid_dh"/>
    <property type="match status" value="1"/>
</dbReference>
<dbReference type="PROSITE" id="PS00670">
    <property type="entry name" value="D_2_HYDROXYACID_DH_2"/>
    <property type="match status" value="1"/>
</dbReference>
<dbReference type="InterPro" id="IPR006139">
    <property type="entry name" value="D-isomer_2_OHA_DH_cat_dom"/>
</dbReference>
<feature type="domain" description="D-isomer specific 2-hydroxyacid dehydrogenase catalytic" evidence="5">
    <location>
        <begin position="55"/>
        <end position="359"/>
    </location>
</feature>
<dbReference type="InterPro" id="IPR006140">
    <property type="entry name" value="D-isomer_DH_NAD-bd"/>
</dbReference>
<evidence type="ECO:0000259" key="6">
    <source>
        <dbReference type="Pfam" id="PF02826"/>
    </source>
</evidence>
<evidence type="ECO:0000256" key="2">
    <source>
        <dbReference type="ARBA" id="ARBA00023002"/>
    </source>
</evidence>
<dbReference type="Proteomes" id="UP000199347">
    <property type="component" value="Unassembled WGS sequence"/>
</dbReference>
<organism evidence="7 8">
    <name type="scientific">Afifella marina DSM 2698</name>
    <dbReference type="NCBI Taxonomy" id="1120955"/>
    <lineage>
        <taxon>Bacteria</taxon>
        <taxon>Pseudomonadati</taxon>
        <taxon>Pseudomonadota</taxon>
        <taxon>Alphaproteobacteria</taxon>
        <taxon>Hyphomicrobiales</taxon>
        <taxon>Afifellaceae</taxon>
        <taxon>Afifella</taxon>
    </lineage>
</organism>
<dbReference type="InterPro" id="IPR036291">
    <property type="entry name" value="NAD(P)-bd_dom_sf"/>
</dbReference>
<dbReference type="Gene3D" id="3.40.50.720">
    <property type="entry name" value="NAD(P)-binding Rossmann-like Domain"/>
    <property type="match status" value="2"/>
</dbReference>
<keyword evidence="2 4" id="KW-0560">Oxidoreductase</keyword>